<keyword evidence="3" id="KW-1185">Reference proteome</keyword>
<dbReference type="SUPFAM" id="SSF81383">
    <property type="entry name" value="F-box domain"/>
    <property type="match status" value="1"/>
</dbReference>
<feature type="domain" description="F-box" evidence="1">
    <location>
        <begin position="6"/>
        <end position="52"/>
    </location>
</feature>
<dbReference type="PROSITE" id="PS50181">
    <property type="entry name" value="FBOX"/>
    <property type="match status" value="1"/>
</dbReference>
<sequence>MDLPEKRAVAGLPDDPFVEILSRVSVKDLCRSKCVSKAWCNLIADPIHRKKLPQTLEGFFNGGNACYGRYIDLMNRPVPLVDPSLSFLKKLLPDMTLRLHRSCNGLLLFLGRDCNAHTLGYVVCNPATEQLVAVPLSPLEHSKDGAWDIFLMFDPAVSSHFHLIQFWISFKLGVTAVHIFSSATGVWSDRVGEWRAGEEGGGWAQWGESADIGCWTGSAVLNNMLHFMVRRSGFAWESRGMIVAVDGKGKTCRVIPWRENHAYPTFIGQSQSQLFCFTVRLTEMSELSIWVLEDYGTEEWSLKHRVSFLKLFGKESCKDSDYTVYGLWRSTTWVDELDVATWAYLLELG</sequence>
<dbReference type="AlphaFoldDB" id="A0A5J9W011"/>
<organism evidence="2 3">
    <name type="scientific">Eragrostis curvula</name>
    <name type="common">weeping love grass</name>
    <dbReference type="NCBI Taxonomy" id="38414"/>
    <lineage>
        <taxon>Eukaryota</taxon>
        <taxon>Viridiplantae</taxon>
        <taxon>Streptophyta</taxon>
        <taxon>Embryophyta</taxon>
        <taxon>Tracheophyta</taxon>
        <taxon>Spermatophyta</taxon>
        <taxon>Magnoliopsida</taxon>
        <taxon>Liliopsida</taxon>
        <taxon>Poales</taxon>
        <taxon>Poaceae</taxon>
        <taxon>PACMAD clade</taxon>
        <taxon>Chloridoideae</taxon>
        <taxon>Eragrostideae</taxon>
        <taxon>Eragrostidinae</taxon>
        <taxon>Eragrostis</taxon>
    </lineage>
</organism>
<feature type="non-terminal residue" evidence="2">
    <location>
        <position position="1"/>
    </location>
</feature>
<comment type="caution">
    <text evidence="2">The sequence shown here is derived from an EMBL/GenBank/DDBJ whole genome shotgun (WGS) entry which is preliminary data.</text>
</comment>
<dbReference type="Proteomes" id="UP000324897">
    <property type="component" value="Chromosome 4"/>
</dbReference>
<dbReference type="Gramene" id="TVU41236">
    <property type="protein sequence ID" value="TVU41236"/>
    <property type="gene ID" value="EJB05_14738"/>
</dbReference>
<protein>
    <recommendedName>
        <fullName evidence="1">F-box domain-containing protein</fullName>
    </recommendedName>
</protein>
<gene>
    <name evidence="2" type="ORF">EJB05_14738</name>
</gene>
<dbReference type="SMART" id="SM00256">
    <property type="entry name" value="FBOX"/>
    <property type="match status" value="1"/>
</dbReference>
<dbReference type="InterPro" id="IPR036047">
    <property type="entry name" value="F-box-like_dom_sf"/>
</dbReference>
<reference evidence="2 3" key="1">
    <citation type="journal article" date="2019" name="Sci. Rep.">
        <title>A high-quality genome of Eragrostis curvula grass provides insights into Poaceae evolution and supports new strategies to enhance forage quality.</title>
        <authorList>
            <person name="Carballo J."/>
            <person name="Santos B.A.C.M."/>
            <person name="Zappacosta D."/>
            <person name="Garbus I."/>
            <person name="Selva J.P."/>
            <person name="Gallo C.A."/>
            <person name="Diaz A."/>
            <person name="Albertini E."/>
            <person name="Caccamo M."/>
            <person name="Echenique V."/>
        </authorList>
    </citation>
    <scope>NUCLEOTIDE SEQUENCE [LARGE SCALE GENOMIC DNA]</scope>
    <source>
        <strain evidence="3">cv. Victoria</strain>
        <tissue evidence="2">Leaf</tissue>
    </source>
</reference>
<accession>A0A5J9W011</accession>
<dbReference type="OrthoDB" id="674437at2759"/>
<dbReference type="PANTHER" id="PTHR35546:SF105">
    <property type="entry name" value="OS05G0139200 PROTEIN"/>
    <property type="match status" value="1"/>
</dbReference>
<dbReference type="Pfam" id="PF24750">
    <property type="entry name" value="b-prop_At3g26010-like"/>
    <property type="match status" value="1"/>
</dbReference>
<evidence type="ECO:0000313" key="3">
    <source>
        <dbReference type="Proteomes" id="UP000324897"/>
    </source>
</evidence>
<evidence type="ECO:0000313" key="2">
    <source>
        <dbReference type="EMBL" id="TVU41236.1"/>
    </source>
</evidence>
<evidence type="ECO:0000259" key="1">
    <source>
        <dbReference type="PROSITE" id="PS50181"/>
    </source>
</evidence>
<dbReference type="Pfam" id="PF00646">
    <property type="entry name" value="F-box"/>
    <property type="match status" value="1"/>
</dbReference>
<dbReference type="EMBL" id="RWGY01000007">
    <property type="protein sequence ID" value="TVU41236.1"/>
    <property type="molecule type" value="Genomic_DNA"/>
</dbReference>
<dbReference type="Gene3D" id="1.20.1280.50">
    <property type="match status" value="1"/>
</dbReference>
<proteinExistence type="predicted"/>
<dbReference type="PANTHER" id="PTHR35546">
    <property type="entry name" value="F-BOX PROTEIN INTERACTION DOMAIN PROTEIN-RELATED"/>
    <property type="match status" value="1"/>
</dbReference>
<dbReference type="InterPro" id="IPR055290">
    <property type="entry name" value="At3g26010-like"/>
</dbReference>
<dbReference type="InterPro" id="IPR001810">
    <property type="entry name" value="F-box_dom"/>
</dbReference>
<dbReference type="InterPro" id="IPR056592">
    <property type="entry name" value="Beta-prop_At3g26010-like"/>
</dbReference>
<name>A0A5J9W011_9POAL</name>